<feature type="region of interest" description="Disordered" evidence="1">
    <location>
        <begin position="210"/>
        <end position="230"/>
    </location>
</feature>
<organism evidence="2 3">
    <name type="scientific">Seonamhaeicola marinus</name>
    <dbReference type="NCBI Taxonomy" id="1912246"/>
    <lineage>
        <taxon>Bacteria</taxon>
        <taxon>Pseudomonadati</taxon>
        <taxon>Bacteroidota</taxon>
        <taxon>Flavobacteriia</taxon>
        <taxon>Flavobacteriales</taxon>
        <taxon>Flavobacteriaceae</taxon>
    </lineage>
</organism>
<reference evidence="2 3" key="1">
    <citation type="submission" date="2019-08" db="EMBL/GenBank/DDBJ databases">
        <title>Seonamhaeicola sediminis sp. nov., isolated from marine sediment.</title>
        <authorList>
            <person name="Cao W.R."/>
        </authorList>
    </citation>
    <scope>NUCLEOTIDE SEQUENCE [LARGE SCALE GENOMIC DNA]</scope>
    <source>
        <strain evidence="2 3">B011</strain>
    </source>
</reference>
<accession>A0A5D0HFR5</accession>
<name>A0A5D0HFR5_9FLAO</name>
<protein>
    <recommendedName>
        <fullName evidence="4">T9SS C-terminal target domain-containing protein</fullName>
    </recommendedName>
</protein>
<evidence type="ECO:0008006" key="4">
    <source>
        <dbReference type="Google" id="ProtNLM"/>
    </source>
</evidence>
<evidence type="ECO:0000313" key="2">
    <source>
        <dbReference type="EMBL" id="TYA69119.1"/>
    </source>
</evidence>
<evidence type="ECO:0000313" key="3">
    <source>
        <dbReference type="Proteomes" id="UP000323930"/>
    </source>
</evidence>
<gene>
    <name evidence="2" type="ORF">FUA24_23335</name>
</gene>
<feature type="non-terminal residue" evidence="2">
    <location>
        <position position="325"/>
    </location>
</feature>
<dbReference type="AlphaFoldDB" id="A0A5D0HFR5"/>
<comment type="caution">
    <text evidence="2">The sequence shown here is derived from an EMBL/GenBank/DDBJ whole genome shotgun (WGS) entry which is preliminary data.</text>
</comment>
<keyword evidence="3" id="KW-1185">Reference proteome</keyword>
<dbReference type="Proteomes" id="UP000323930">
    <property type="component" value="Unassembled WGS sequence"/>
</dbReference>
<evidence type="ECO:0000256" key="1">
    <source>
        <dbReference type="SAM" id="MobiDB-lite"/>
    </source>
</evidence>
<proteinExistence type="predicted"/>
<dbReference type="EMBL" id="VSDQ01000751">
    <property type="protein sequence ID" value="TYA69119.1"/>
    <property type="molecule type" value="Genomic_DNA"/>
</dbReference>
<sequence>MKVQPGYYSWQQEFDIGNIETGYGFTLKGSPNTDNVLDFRGRPNNGTILVSCRFDGVDDQPSGIPNSAQTLTGNPYPSALDLKLFFVESVTNQAILLNEIYFWEQKQNNSHFLADYEGGYGEYIPGDLTDDTDNGTYTFAPFENYNGDGTTNGTTTGNTIDFSGNNQRRFAAVGQGFIIASDPIGLGGDAEFTNAMRVYFEEDSTPGGNGSIFAKNSKKTGKNTQTKNYPMSHNGVDYKKIIDNPTIIPEIRIHTHVNNTFYKENVIAFRAGTPNNNTYNKGFDGSNVNTLSSDAYLISEDKNLSIKSINYSESTRLKFGFKTNQ</sequence>